<dbReference type="PANTHER" id="PTHR10165:SF103">
    <property type="entry name" value="PHOSPHOLIPID PHOSPHATASE HOMOLOG 1.2 HOMOLOG"/>
    <property type="match status" value="1"/>
</dbReference>
<evidence type="ECO:0000256" key="2">
    <source>
        <dbReference type="ARBA" id="ARBA00008816"/>
    </source>
</evidence>
<evidence type="ECO:0000256" key="6">
    <source>
        <dbReference type="SAM" id="Phobius"/>
    </source>
</evidence>
<dbReference type="KEGG" id="nlo:107217197"/>
<evidence type="ECO:0000256" key="4">
    <source>
        <dbReference type="ARBA" id="ARBA00022989"/>
    </source>
</evidence>
<dbReference type="GO" id="GO:0008195">
    <property type="term" value="F:phosphatidate phosphatase activity"/>
    <property type="evidence" value="ECO:0007669"/>
    <property type="project" value="TreeGrafter"/>
</dbReference>
<dbReference type="SUPFAM" id="SSF48317">
    <property type="entry name" value="Acid phosphatase/Vanadium-dependent haloperoxidase"/>
    <property type="match status" value="1"/>
</dbReference>
<dbReference type="Pfam" id="PF01569">
    <property type="entry name" value="PAP2"/>
    <property type="match status" value="1"/>
</dbReference>
<name>A0A6J0B4T6_NEOLC</name>
<feature type="transmembrane region" description="Helical" evidence="6">
    <location>
        <begin position="267"/>
        <end position="286"/>
    </location>
</feature>
<gene>
    <name evidence="9" type="primary">LOC107217197</name>
</gene>
<keyword evidence="5 6" id="KW-0472">Membrane</keyword>
<dbReference type="InterPro" id="IPR036938">
    <property type="entry name" value="PAP2/HPO_sf"/>
</dbReference>
<accession>A0A6J0B4T6</accession>
<dbReference type="GO" id="GO:0007165">
    <property type="term" value="P:signal transduction"/>
    <property type="evidence" value="ECO:0007669"/>
    <property type="project" value="TreeGrafter"/>
</dbReference>
<keyword evidence="3 6" id="KW-0812">Transmembrane</keyword>
<comment type="subcellular location">
    <subcellularLocation>
        <location evidence="1">Membrane</location>
        <topology evidence="1">Multi-pass membrane protein</topology>
    </subcellularLocation>
</comment>
<dbReference type="SMART" id="SM00014">
    <property type="entry name" value="acidPPc"/>
    <property type="match status" value="1"/>
</dbReference>
<sequence>MVHMHVTQTSSPNISTVIVEVDGGIRNPACQDDLHENCYSERQDCQSISRPTTNKSTELLTIQSIERLDDTGVVGNTVDPTGTSSGSKGAREKIMNACRSLWHWRLLIDILIVVTVFVFIGVVEFGIFPQQQIGFYCNDPGLSFKFTGDTISYSVLLGGSVILPLIVMWLAEWSCYKPDSYKSLRPGCVGTRGKQIWTWYGHYATACVTITCVLQLVKTLVGAPRPHFFDTCKPREMYNCTETYVQYYTCTNTETSTWVVSDASKSFPSGHSILSTYTSVYIIWYLQKRLPNRALTTLFKPWMQCLVLCWGIVCCMTRLSDHRHHWWDVLAGIIMGLAAGFYCVKVNCKEFVLKDDSSDWARGESVENGHHGYDNRRHQSVRKLLSNTSVENREMGDVVTPSWKE</sequence>
<dbReference type="Gene3D" id="1.20.144.10">
    <property type="entry name" value="Phosphatidic acid phosphatase type 2/haloperoxidase"/>
    <property type="match status" value="1"/>
</dbReference>
<feature type="transmembrane region" description="Helical" evidence="6">
    <location>
        <begin position="151"/>
        <end position="176"/>
    </location>
</feature>
<dbReference type="GO" id="GO:0005886">
    <property type="term" value="C:plasma membrane"/>
    <property type="evidence" value="ECO:0007669"/>
    <property type="project" value="TreeGrafter"/>
</dbReference>
<feature type="transmembrane region" description="Helical" evidence="6">
    <location>
        <begin position="325"/>
        <end position="344"/>
    </location>
</feature>
<dbReference type="InterPro" id="IPR000326">
    <property type="entry name" value="PAP2/HPO"/>
</dbReference>
<keyword evidence="4 6" id="KW-1133">Transmembrane helix</keyword>
<keyword evidence="8" id="KW-1185">Reference proteome</keyword>
<feature type="transmembrane region" description="Helical" evidence="6">
    <location>
        <begin position="197"/>
        <end position="217"/>
    </location>
</feature>
<feature type="domain" description="Phosphatidic acid phosphatase type 2/haloperoxidase" evidence="7">
    <location>
        <begin position="199"/>
        <end position="344"/>
    </location>
</feature>
<dbReference type="OrthoDB" id="8907274at2759"/>
<dbReference type="GeneID" id="107217197"/>
<proteinExistence type="inferred from homology"/>
<dbReference type="GO" id="GO:0046839">
    <property type="term" value="P:phospholipid dephosphorylation"/>
    <property type="evidence" value="ECO:0007669"/>
    <property type="project" value="TreeGrafter"/>
</dbReference>
<dbReference type="RefSeq" id="XP_015510089.2">
    <property type="nucleotide sequence ID" value="XM_015654603.2"/>
</dbReference>
<dbReference type="AlphaFoldDB" id="A0A6J0B4T6"/>
<organism evidence="9">
    <name type="scientific">Neodiprion lecontei</name>
    <name type="common">Redheaded pine sawfly</name>
    <dbReference type="NCBI Taxonomy" id="441921"/>
    <lineage>
        <taxon>Eukaryota</taxon>
        <taxon>Metazoa</taxon>
        <taxon>Ecdysozoa</taxon>
        <taxon>Arthropoda</taxon>
        <taxon>Hexapoda</taxon>
        <taxon>Insecta</taxon>
        <taxon>Pterygota</taxon>
        <taxon>Neoptera</taxon>
        <taxon>Endopterygota</taxon>
        <taxon>Hymenoptera</taxon>
        <taxon>Tenthredinoidea</taxon>
        <taxon>Diprionidae</taxon>
        <taxon>Diprioninae</taxon>
        <taxon>Neodiprion</taxon>
    </lineage>
</organism>
<evidence type="ECO:0000313" key="9">
    <source>
        <dbReference type="RefSeq" id="XP_015510089.2"/>
    </source>
</evidence>
<comment type="similarity">
    <text evidence="2">Belongs to the PA-phosphatase related phosphoesterase family.</text>
</comment>
<evidence type="ECO:0000256" key="5">
    <source>
        <dbReference type="ARBA" id="ARBA00023136"/>
    </source>
</evidence>
<evidence type="ECO:0000256" key="1">
    <source>
        <dbReference type="ARBA" id="ARBA00004141"/>
    </source>
</evidence>
<feature type="transmembrane region" description="Helical" evidence="6">
    <location>
        <begin position="298"/>
        <end position="319"/>
    </location>
</feature>
<evidence type="ECO:0000256" key="3">
    <source>
        <dbReference type="ARBA" id="ARBA00022692"/>
    </source>
</evidence>
<dbReference type="InParanoid" id="A0A6J0B4T6"/>
<dbReference type="InterPro" id="IPR043216">
    <property type="entry name" value="PAP-like"/>
</dbReference>
<feature type="transmembrane region" description="Helical" evidence="6">
    <location>
        <begin position="106"/>
        <end position="128"/>
    </location>
</feature>
<reference evidence="9" key="1">
    <citation type="submission" date="2025-08" db="UniProtKB">
        <authorList>
            <consortium name="RefSeq"/>
        </authorList>
    </citation>
    <scope>IDENTIFICATION</scope>
    <source>
        <tissue evidence="9">Thorax and Abdomen</tissue>
    </source>
</reference>
<evidence type="ECO:0000313" key="8">
    <source>
        <dbReference type="Proteomes" id="UP000829291"/>
    </source>
</evidence>
<protein>
    <submittedName>
        <fullName evidence="9">Phospholipid phosphatase 1 isoform X1</fullName>
    </submittedName>
</protein>
<evidence type="ECO:0000259" key="7">
    <source>
        <dbReference type="SMART" id="SM00014"/>
    </source>
</evidence>
<dbReference type="Proteomes" id="UP000829291">
    <property type="component" value="Chromosome 1"/>
</dbReference>
<dbReference type="PANTHER" id="PTHR10165">
    <property type="entry name" value="LIPID PHOSPHATE PHOSPHATASE"/>
    <property type="match status" value="1"/>
</dbReference>
<dbReference type="GO" id="GO:0006644">
    <property type="term" value="P:phospholipid metabolic process"/>
    <property type="evidence" value="ECO:0007669"/>
    <property type="project" value="InterPro"/>
</dbReference>